<dbReference type="PROSITE" id="PS50238">
    <property type="entry name" value="RHOGAP"/>
    <property type="match status" value="1"/>
</dbReference>
<dbReference type="PANTHER" id="PTHR45808:SF2">
    <property type="entry name" value="RHO GTPASE-ACTIVATING PROTEIN 68F"/>
    <property type="match status" value="1"/>
</dbReference>
<feature type="region of interest" description="Disordered" evidence="1">
    <location>
        <begin position="22"/>
        <end position="78"/>
    </location>
</feature>
<evidence type="ECO:0000313" key="3">
    <source>
        <dbReference type="EMBL" id="EFC36162.1"/>
    </source>
</evidence>
<sequence>MSSNNLQAFSKIKNLFQRTQSSAANNNNNGDANNSLPSTSTNNSNNSYSNLSSSHAATTSNNTAGSSSSSLSSSQGTLLSNSNPNLLANTSIKPPLEIEHEFFSTLEEHQDTMEFYKKAEKKLLDLKKSSKKMIEKEHDIATLFNDFAPKFKKNKEMSETLRKFGGNLKSTSTLLSQAMMKLDEFKDKTLEMRDEGKTISKFRSKYDSARSDYESFKLETPRVNPDKDGFTNKPNEHGEYDPQYIERTKKVEEDFKLIAKNLNNAYSDYHNELDFQLLKRDTEYFSDLKSFIYAYYCYFSTGMALFQQLDNVVKKAEEAQMQEGHLSKSNGVRNIAVIPKHIFPHITADRNTVFGAPLEQVMIQDYDSGILRLPPSIKQLFDLIRAFGLDQEGVFRVNSDEQYMKKLIIDIEMGKEIQYVNKSYFVPSIAGVLKLFVRELQEPLMTFDAFQEIILNPDMQTLPSESSVKEGQVSKLKEFINTKVPIHYQVVLYELCKLLNEVAQHEDKNKMHANNLSLIFSMNLFRPRLENAVQLAQNVKHMSYVTCLLIENFDTLFEASLKTVCDTQNEDPYEQIRKSIAEQREEILDEPESNPNTARSIEIKIVNFEQEKKEEDSEESDSDDESDIESSEDVDTNSSISSPMLTFSDLPTLNSSEIIQPKRHLDRNVKYDHKHVTSNHNVSLILAPSKDQSKDQTKLPTFSPRIVKIRARNNLENTDSMPTEIVEISEPFSSNVTPTIISDPQVMRAMAPPRRFMKRVEKKNSKPVLTNGETLNQ</sequence>
<dbReference type="GO" id="GO:0005737">
    <property type="term" value="C:cytoplasm"/>
    <property type="evidence" value="ECO:0007669"/>
    <property type="project" value="TreeGrafter"/>
</dbReference>
<dbReference type="SUPFAM" id="SSF103657">
    <property type="entry name" value="BAR/IMD domain-like"/>
    <property type="match status" value="1"/>
</dbReference>
<dbReference type="SMART" id="SM00324">
    <property type="entry name" value="RhoGAP"/>
    <property type="match status" value="1"/>
</dbReference>
<dbReference type="GO" id="GO:0007264">
    <property type="term" value="P:small GTPase-mediated signal transduction"/>
    <property type="evidence" value="ECO:0007669"/>
    <property type="project" value="TreeGrafter"/>
</dbReference>
<dbReference type="eggNOG" id="KOG4270">
    <property type="taxonomic scope" value="Eukaryota"/>
</dbReference>
<dbReference type="KEGG" id="ngr:NAEGRDRAFT_60052"/>
<gene>
    <name evidence="3" type="ORF">NAEGRDRAFT_60052</name>
</gene>
<dbReference type="GeneID" id="8860837"/>
<dbReference type="PANTHER" id="PTHR45808">
    <property type="entry name" value="RHO GTPASE-ACTIVATING PROTEIN 68F"/>
    <property type="match status" value="1"/>
</dbReference>
<feature type="compositionally biased region" description="Acidic residues" evidence="1">
    <location>
        <begin position="616"/>
        <end position="635"/>
    </location>
</feature>
<reference evidence="3 4" key="1">
    <citation type="journal article" date="2010" name="Cell">
        <title>The genome of Naegleria gruberi illuminates early eukaryotic versatility.</title>
        <authorList>
            <person name="Fritz-Laylin L.K."/>
            <person name="Prochnik S.E."/>
            <person name="Ginger M.L."/>
            <person name="Dacks J.B."/>
            <person name="Carpenter M.L."/>
            <person name="Field M.C."/>
            <person name="Kuo A."/>
            <person name="Paredez A."/>
            <person name="Chapman J."/>
            <person name="Pham J."/>
            <person name="Shu S."/>
            <person name="Neupane R."/>
            <person name="Cipriano M."/>
            <person name="Mancuso J."/>
            <person name="Tu H."/>
            <person name="Salamov A."/>
            <person name="Lindquist E."/>
            <person name="Shapiro H."/>
            <person name="Lucas S."/>
            <person name="Grigoriev I.V."/>
            <person name="Cande W.Z."/>
            <person name="Fulton C."/>
            <person name="Rokhsar D.S."/>
            <person name="Dawson S.C."/>
        </authorList>
    </citation>
    <scope>NUCLEOTIDE SEQUENCE [LARGE SCALE GENOMIC DNA]</scope>
    <source>
        <strain evidence="3 4">NEG-M</strain>
    </source>
</reference>
<evidence type="ECO:0000256" key="1">
    <source>
        <dbReference type="SAM" id="MobiDB-lite"/>
    </source>
</evidence>
<dbReference type="InterPro" id="IPR000198">
    <property type="entry name" value="RhoGAP_dom"/>
</dbReference>
<evidence type="ECO:0000259" key="2">
    <source>
        <dbReference type="PROSITE" id="PS50238"/>
    </source>
</evidence>
<dbReference type="Pfam" id="PF00620">
    <property type="entry name" value="RhoGAP"/>
    <property type="match status" value="1"/>
</dbReference>
<dbReference type="OrthoDB" id="19923at2759"/>
<feature type="compositionally biased region" description="Polar residues" evidence="1">
    <location>
        <begin position="636"/>
        <end position="648"/>
    </location>
</feature>
<dbReference type="Proteomes" id="UP000006671">
    <property type="component" value="Unassembled WGS sequence"/>
</dbReference>
<dbReference type="InParanoid" id="D2W409"/>
<dbReference type="InterPro" id="IPR008936">
    <property type="entry name" value="Rho_GTPase_activation_prot"/>
</dbReference>
<dbReference type="VEuPathDB" id="AmoebaDB:NAEGRDRAFT_60052"/>
<name>D2W409_NAEGR</name>
<accession>D2W409</accession>
<dbReference type="RefSeq" id="XP_002668906.1">
    <property type="nucleotide sequence ID" value="XM_002668860.1"/>
</dbReference>
<feature type="region of interest" description="Disordered" evidence="1">
    <location>
        <begin position="585"/>
        <end position="648"/>
    </location>
</feature>
<dbReference type="EMBL" id="GG738936">
    <property type="protein sequence ID" value="EFC36162.1"/>
    <property type="molecule type" value="Genomic_DNA"/>
</dbReference>
<dbReference type="InterPro" id="IPR027267">
    <property type="entry name" value="AH/BAR_dom_sf"/>
</dbReference>
<dbReference type="CDD" id="cd00159">
    <property type="entry name" value="RhoGAP"/>
    <property type="match status" value="1"/>
</dbReference>
<dbReference type="AlphaFoldDB" id="D2W409"/>
<dbReference type="Gene3D" id="1.20.1270.60">
    <property type="entry name" value="Arfaptin homology (AH) domain/BAR domain"/>
    <property type="match status" value="1"/>
</dbReference>
<dbReference type="Gene3D" id="1.10.555.10">
    <property type="entry name" value="Rho GTPase activation protein"/>
    <property type="match status" value="1"/>
</dbReference>
<feature type="domain" description="Rho-GAP" evidence="2">
    <location>
        <begin position="356"/>
        <end position="557"/>
    </location>
</feature>
<evidence type="ECO:0000313" key="4">
    <source>
        <dbReference type="Proteomes" id="UP000006671"/>
    </source>
</evidence>
<protein>
    <submittedName>
        <fullName evidence="3">Rho GTPase activating protein</fullName>
    </submittedName>
</protein>
<dbReference type="SUPFAM" id="SSF48350">
    <property type="entry name" value="GTPase activation domain, GAP"/>
    <property type="match status" value="1"/>
</dbReference>
<organism evidence="4">
    <name type="scientific">Naegleria gruberi</name>
    <name type="common">Amoeba</name>
    <dbReference type="NCBI Taxonomy" id="5762"/>
    <lineage>
        <taxon>Eukaryota</taxon>
        <taxon>Discoba</taxon>
        <taxon>Heterolobosea</taxon>
        <taxon>Tetramitia</taxon>
        <taxon>Eutetramitia</taxon>
        <taxon>Vahlkampfiidae</taxon>
        <taxon>Naegleria</taxon>
    </lineage>
</organism>
<dbReference type="OMA" id="WLAQMIP"/>
<keyword evidence="4" id="KW-1185">Reference proteome</keyword>
<dbReference type="GO" id="GO:0005096">
    <property type="term" value="F:GTPase activator activity"/>
    <property type="evidence" value="ECO:0007669"/>
    <property type="project" value="TreeGrafter"/>
</dbReference>
<proteinExistence type="predicted"/>